<sequence length="62" mass="7292">MLHPTTQDPRTFSNNNHKCQGRVLQQHISQASALWCQCHTHQLKKIIQLHGFDFFRLPARNL</sequence>
<organism evidence="1">
    <name type="scientific">Rhizophora mucronata</name>
    <name type="common">Asiatic mangrove</name>
    <dbReference type="NCBI Taxonomy" id="61149"/>
    <lineage>
        <taxon>Eukaryota</taxon>
        <taxon>Viridiplantae</taxon>
        <taxon>Streptophyta</taxon>
        <taxon>Embryophyta</taxon>
        <taxon>Tracheophyta</taxon>
        <taxon>Spermatophyta</taxon>
        <taxon>Magnoliopsida</taxon>
        <taxon>eudicotyledons</taxon>
        <taxon>Gunneridae</taxon>
        <taxon>Pentapetalae</taxon>
        <taxon>rosids</taxon>
        <taxon>fabids</taxon>
        <taxon>Malpighiales</taxon>
        <taxon>Rhizophoraceae</taxon>
        <taxon>Rhizophora</taxon>
    </lineage>
</organism>
<evidence type="ECO:0000313" key="1">
    <source>
        <dbReference type="EMBL" id="MBX41519.1"/>
    </source>
</evidence>
<name>A0A2P2NGE1_RHIMU</name>
<proteinExistence type="predicted"/>
<protein>
    <submittedName>
        <fullName evidence="1">Uncharacterized protein</fullName>
    </submittedName>
</protein>
<dbReference type="EMBL" id="GGEC01061035">
    <property type="protein sequence ID" value="MBX41519.1"/>
    <property type="molecule type" value="Transcribed_RNA"/>
</dbReference>
<accession>A0A2P2NGE1</accession>
<dbReference type="AlphaFoldDB" id="A0A2P2NGE1"/>
<reference evidence="1" key="1">
    <citation type="submission" date="2018-02" db="EMBL/GenBank/DDBJ databases">
        <title>Rhizophora mucronata_Transcriptome.</title>
        <authorList>
            <person name="Meera S.P."/>
            <person name="Sreeshan A."/>
            <person name="Augustine A."/>
        </authorList>
    </citation>
    <scope>NUCLEOTIDE SEQUENCE</scope>
    <source>
        <tissue evidence="1">Leaf</tissue>
    </source>
</reference>